<organism evidence="2 3">
    <name type="scientific">Pullulanibacillus pueri</name>
    <dbReference type="NCBI Taxonomy" id="1437324"/>
    <lineage>
        <taxon>Bacteria</taxon>
        <taxon>Bacillati</taxon>
        <taxon>Bacillota</taxon>
        <taxon>Bacilli</taxon>
        <taxon>Bacillales</taxon>
        <taxon>Sporolactobacillaceae</taxon>
        <taxon>Pullulanibacillus</taxon>
    </lineage>
</organism>
<name>A0A8J2ZZT0_9BACL</name>
<feature type="transmembrane region" description="Helical" evidence="1">
    <location>
        <begin position="62"/>
        <end position="90"/>
    </location>
</feature>
<accession>A0A8J2ZZT0</accession>
<protein>
    <submittedName>
        <fullName evidence="2">Uncharacterized protein</fullName>
    </submittedName>
</protein>
<keyword evidence="1" id="KW-1133">Transmembrane helix</keyword>
<proteinExistence type="predicted"/>
<dbReference type="Proteomes" id="UP000656813">
    <property type="component" value="Unassembled WGS sequence"/>
</dbReference>
<evidence type="ECO:0000313" key="3">
    <source>
        <dbReference type="Proteomes" id="UP000656813"/>
    </source>
</evidence>
<gene>
    <name evidence="2" type="ORF">GCM10007096_42130</name>
</gene>
<evidence type="ECO:0000256" key="1">
    <source>
        <dbReference type="SAM" id="Phobius"/>
    </source>
</evidence>
<reference evidence="2" key="2">
    <citation type="submission" date="2020-09" db="EMBL/GenBank/DDBJ databases">
        <authorList>
            <person name="Sun Q."/>
            <person name="Zhou Y."/>
        </authorList>
    </citation>
    <scope>NUCLEOTIDE SEQUENCE</scope>
    <source>
        <strain evidence="2">CGMCC 1.12777</strain>
    </source>
</reference>
<feature type="transmembrane region" description="Helical" evidence="1">
    <location>
        <begin position="31"/>
        <end position="50"/>
    </location>
</feature>
<sequence length="106" mass="11357">MWSTARILRLITCILEAILAIPIFGGSVILLFSYVPLGIMLVLHIITLIFSTNTNETKAGSIIGIITSVLGWIPFVGWALHLVSAIVLLIGTIKPSNTNSNNTIVG</sequence>
<evidence type="ECO:0000313" key="2">
    <source>
        <dbReference type="EMBL" id="GGH88853.1"/>
    </source>
</evidence>
<dbReference type="EMBL" id="BMFV01000058">
    <property type="protein sequence ID" value="GGH88853.1"/>
    <property type="molecule type" value="Genomic_DNA"/>
</dbReference>
<dbReference type="AlphaFoldDB" id="A0A8J2ZZT0"/>
<dbReference type="RefSeq" id="WP_188499359.1">
    <property type="nucleotide sequence ID" value="NZ_BMFV01000058.1"/>
</dbReference>
<keyword evidence="1" id="KW-0472">Membrane</keyword>
<feature type="transmembrane region" description="Helical" evidence="1">
    <location>
        <begin position="7"/>
        <end position="25"/>
    </location>
</feature>
<reference evidence="2" key="1">
    <citation type="journal article" date="2014" name="Int. J. Syst. Evol. Microbiol.">
        <title>Complete genome sequence of Corynebacterium casei LMG S-19264T (=DSM 44701T), isolated from a smear-ripened cheese.</title>
        <authorList>
            <consortium name="US DOE Joint Genome Institute (JGI-PGF)"/>
            <person name="Walter F."/>
            <person name="Albersmeier A."/>
            <person name="Kalinowski J."/>
            <person name="Ruckert C."/>
        </authorList>
    </citation>
    <scope>NUCLEOTIDE SEQUENCE</scope>
    <source>
        <strain evidence="2">CGMCC 1.12777</strain>
    </source>
</reference>
<comment type="caution">
    <text evidence="2">The sequence shown here is derived from an EMBL/GenBank/DDBJ whole genome shotgun (WGS) entry which is preliminary data.</text>
</comment>
<keyword evidence="1" id="KW-0812">Transmembrane</keyword>
<keyword evidence="3" id="KW-1185">Reference proteome</keyword>